<dbReference type="AlphaFoldDB" id="A0A0F5LRD7"/>
<dbReference type="RefSeq" id="WP_046134946.1">
    <property type="nucleotide sequence ID" value="NZ_FQVC01000004.1"/>
</dbReference>
<keyword evidence="4" id="KW-1185">Reference proteome</keyword>
<feature type="region of interest" description="Disordered" evidence="1">
    <location>
        <begin position="239"/>
        <end position="286"/>
    </location>
</feature>
<reference evidence="3 5" key="2">
    <citation type="submission" date="2016-11" db="EMBL/GenBank/DDBJ databases">
        <authorList>
            <person name="Jaros S."/>
            <person name="Januszkiewicz K."/>
            <person name="Wedrychowicz H."/>
        </authorList>
    </citation>
    <scope>NUCLEOTIDE SEQUENCE [LARGE SCALE GENOMIC DNA]</scope>
    <source>
        <strain evidence="3 5">DSM 17137</strain>
    </source>
</reference>
<evidence type="ECO:0000256" key="1">
    <source>
        <dbReference type="SAM" id="MobiDB-lite"/>
    </source>
</evidence>
<sequence length="295" mass="30288">MQINRRITNGLAWAGLFLVVGIPAADLLSAQFMGETEGIAVASVPSERSAPMPAPLSQRPAAPTQVALVPPAKPAAAPAAARPAAADPVDGFLASGRKLPSYITGGDAAAPAAPAETVPTQIAAAPEPVVPVTAAPVASAAAVLPASEAAAKPAPDAPEIDPIEVASLGSQKIAPVPMPLAMRPVNQVVAARPTNSIDATNPLGVAPVVAPSQNAQAYPPIGMDDLEDWETGPLSDFLAERQNGRTPPSQRADRNYDSNYDRNGFFLSDGPNNSRPQRDRLVGPADDGFFLPFVN</sequence>
<dbReference type="PATRIC" id="fig|1121477.3.peg.2892"/>
<dbReference type="STRING" id="1121477.SAMN02745223_01669"/>
<dbReference type="Proteomes" id="UP000033608">
    <property type="component" value="Unassembled WGS sequence"/>
</dbReference>
<protein>
    <submittedName>
        <fullName evidence="2">Uncharacterized protein</fullName>
    </submittedName>
</protein>
<dbReference type="OrthoDB" id="7950406at2"/>
<reference evidence="2 4" key="1">
    <citation type="submission" date="2015-03" db="EMBL/GenBank/DDBJ databases">
        <authorList>
            <person name="Hassan Y.I."/>
            <person name="Lepp D."/>
            <person name="Zhou T."/>
        </authorList>
    </citation>
    <scope>NUCLEOTIDE SEQUENCE [LARGE SCALE GENOMIC DNA]</scope>
    <source>
        <strain evidence="2 4">DSM 17137</strain>
    </source>
</reference>
<feature type="compositionally biased region" description="Basic and acidic residues" evidence="1">
    <location>
        <begin position="251"/>
        <end position="260"/>
    </location>
</feature>
<gene>
    <name evidence="3" type="ORF">SAMN02745223_01669</name>
    <name evidence="2" type="ORF">VW29_08960</name>
</gene>
<dbReference type="Proteomes" id="UP000184533">
    <property type="component" value="Unassembled WGS sequence"/>
</dbReference>
<name>A0A0F5LRD7_9HYPH</name>
<organism evidence="2 4">
    <name type="scientific">Devosia limi DSM 17137</name>
    <dbReference type="NCBI Taxonomy" id="1121477"/>
    <lineage>
        <taxon>Bacteria</taxon>
        <taxon>Pseudomonadati</taxon>
        <taxon>Pseudomonadota</taxon>
        <taxon>Alphaproteobacteria</taxon>
        <taxon>Hyphomicrobiales</taxon>
        <taxon>Devosiaceae</taxon>
        <taxon>Devosia</taxon>
    </lineage>
</organism>
<dbReference type="EMBL" id="FQVC01000004">
    <property type="protein sequence ID" value="SHF04774.1"/>
    <property type="molecule type" value="Genomic_DNA"/>
</dbReference>
<accession>A0A0F5LRD7</accession>
<evidence type="ECO:0000313" key="5">
    <source>
        <dbReference type="Proteomes" id="UP000184533"/>
    </source>
</evidence>
<evidence type="ECO:0000313" key="3">
    <source>
        <dbReference type="EMBL" id="SHF04774.1"/>
    </source>
</evidence>
<dbReference type="EMBL" id="LAJF01000062">
    <property type="protein sequence ID" value="KKB84935.1"/>
    <property type="molecule type" value="Genomic_DNA"/>
</dbReference>
<evidence type="ECO:0000313" key="2">
    <source>
        <dbReference type="EMBL" id="KKB84935.1"/>
    </source>
</evidence>
<evidence type="ECO:0000313" key="4">
    <source>
        <dbReference type="Proteomes" id="UP000033608"/>
    </source>
</evidence>
<proteinExistence type="predicted"/>